<feature type="compositionally biased region" description="Basic and acidic residues" evidence="1">
    <location>
        <begin position="566"/>
        <end position="598"/>
    </location>
</feature>
<feature type="compositionally biased region" description="Basic and acidic residues" evidence="1">
    <location>
        <begin position="671"/>
        <end position="687"/>
    </location>
</feature>
<feature type="compositionally biased region" description="Polar residues" evidence="1">
    <location>
        <begin position="821"/>
        <end position="830"/>
    </location>
</feature>
<dbReference type="GeneID" id="103191986"/>
<dbReference type="RefSeq" id="XP_007933080.1">
    <property type="nucleotide sequence ID" value="XM_007934889.1"/>
</dbReference>
<evidence type="ECO:0000313" key="4">
    <source>
        <dbReference type="RefSeq" id="XP_007933080.1"/>
    </source>
</evidence>
<accession>A0A8B6ZBQ9</accession>
<gene>
    <name evidence="4" type="primary">LOC103191986</name>
</gene>
<keyword evidence="3" id="KW-1185">Reference proteome</keyword>
<protein>
    <submittedName>
        <fullName evidence="4">Uncharacterized protein C2orf78-like</fullName>
    </submittedName>
</protein>
<proteinExistence type="predicted"/>
<dbReference type="AlphaFoldDB" id="A0A8B6ZBQ9"/>
<feature type="compositionally biased region" description="Basic and acidic residues" evidence="1">
    <location>
        <begin position="463"/>
        <end position="479"/>
    </location>
</feature>
<dbReference type="PANTHER" id="PTHR31466:SF1">
    <property type="entry name" value="RIKEN CDNA 4930433I11 GENE"/>
    <property type="match status" value="1"/>
</dbReference>
<feature type="compositionally biased region" description="Polar residues" evidence="1">
    <location>
        <begin position="744"/>
        <end position="754"/>
    </location>
</feature>
<dbReference type="InterPro" id="IPR027898">
    <property type="entry name" value="DUF4629"/>
</dbReference>
<evidence type="ECO:0000256" key="1">
    <source>
        <dbReference type="SAM" id="MobiDB-lite"/>
    </source>
</evidence>
<name>A0A8B6ZBQ9_ORYAF</name>
<feature type="region of interest" description="Disordered" evidence="1">
    <location>
        <begin position="463"/>
        <end position="615"/>
    </location>
</feature>
<evidence type="ECO:0000259" key="2">
    <source>
        <dbReference type="Pfam" id="PF15442"/>
    </source>
</evidence>
<feature type="region of interest" description="Disordered" evidence="1">
    <location>
        <begin position="842"/>
        <end position="880"/>
    </location>
</feature>
<feature type="compositionally biased region" description="Polar residues" evidence="1">
    <location>
        <begin position="539"/>
        <end position="551"/>
    </location>
</feature>
<dbReference type="PANTHER" id="PTHR31466">
    <property type="entry name" value="GENE 5591-RELATED"/>
    <property type="match status" value="1"/>
</dbReference>
<dbReference type="InterPro" id="IPR040292">
    <property type="entry name" value="C2orf78-like"/>
</dbReference>
<dbReference type="Pfam" id="PF15442">
    <property type="entry name" value="DUF4629"/>
    <property type="match status" value="1"/>
</dbReference>
<reference evidence="4" key="1">
    <citation type="submission" date="2025-08" db="UniProtKB">
        <authorList>
            <consortium name="RefSeq"/>
        </authorList>
    </citation>
    <scope>IDENTIFICATION</scope>
</reference>
<evidence type="ECO:0000313" key="3">
    <source>
        <dbReference type="Proteomes" id="UP000694850"/>
    </source>
</evidence>
<sequence>MLDTRSLASVTQTTSSIVSSILVSTFDISSSLTMSENFQNPSLLGTPNSLELSLPVVSSAAPLTGNVCSLSRVSAPAVSSAWLLPSAPSTSFQPLMSSGYLYQHSSTTMLSGVSGQSQISTSSASYPGIIEWDVTRSTEMKSSLLRELTVTVIDQDAAISSRPMAVQYDKPSDTNSMVPLYPSLSASLVQGTPNQGHSLSLPYQEGSQVYYYNQGTLGSLVSGELGPCLQSYGSVTYTGGRGSAPQPEMVMVLKEVQPTDALLPASTSGSYYSVSTQPITETSFQVTETSLGMETSVRFQPPSQTFCLPQTPEFLKSCSSRNIQIFESNPPSELGDTPVITTGESSSNLLALPPAPSQERTENKNFDEIESELLKPLDAYQIPIDHQDPPLLPLEIPDIHQFLACIDPFSQEEQCGSENADLGKNHLSLEVQGTSENGIESSSGFADITTLVKDIHLPQLFKSLEDPDQSKGSKVKDTKSIMVNQGQEKSSVIKGSSDQVRKNKHKTSEPITGAPKAKIPAKNPEGDVVVGNAEASGTAPVSTAKHSNNKPQKAAASRISKTKGPGQEKAKRTRESNPKKAEDSKHSGNKVKAEDKPTIPKMKRKKNQPDLSQVAFKKPRSCLGMHMLESVQVFHALGKKNDKKTGLPSSRAMGNSSNTKDPRPSPAIKPWLDKEKRPEKTEVKAQKPDGGAENQYELPPPGKVKLVPLPFLTSDKPQPRPVPRRPQSLASHRPSGAYPPRPGSVNSTQPTAINPSRPAPASASCMGPTRPAQPISTSQARPGVTNPARPSIFQSVASRPAPYKKSPCTSFQREPAPATVTKPQSPPKAQNQYLLEDFGFQPIPWRKPNVPEPVMSTPITEEQRPEREAMKRKAQRERENAAKYTSLGKVQFFVQREKDMEIAQYYGYAM</sequence>
<feature type="compositionally biased region" description="Basic and acidic residues" evidence="1">
    <location>
        <begin position="861"/>
        <end position="880"/>
    </location>
</feature>
<feature type="region of interest" description="Disordered" evidence="1">
    <location>
        <begin position="640"/>
        <end position="830"/>
    </location>
</feature>
<dbReference type="OrthoDB" id="9808992at2759"/>
<feature type="compositionally biased region" description="Polar residues" evidence="1">
    <location>
        <begin position="481"/>
        <end position="498"/>
    </location>
</feature>
<feature type="domain" description="DUF4629" evidence="2">
    <location>
        <begin position="496"/>
        <end position="641"/>
    </location>
</feature>
<organism evidence="3 4">
    <name type="scientific">Orycteropus afer afer</name>
    <dbReference type="NCBI Taxonomy" id="1230840"/>
    <lineage>
        <taxon>Eukaryota</taxon>
        <taxon>Metazoa</taxon>
        <taxon>Chordata</taxon>
        <taxon>Craniata</taxon>
        <taxon>Vertebrata</taxon>
        <taxon>Euteleostomi</taxon>
        <taxon>Mammalia</taxon>
        <taxon>Eutheria</taxon>
        <taxon>Afrotheria</taxon>
        <taxon>Tubulidentata</taxon>
        <taxon>Orycteropodidae</taxon>
        <taxon>Orycteropus</taxon>
    </lineage>
</organism>
<dbReference type="Proteomes" id="UP000694850">
    <property type="component" value="Unplaced"/>
</dbReference>
<feature type="compositionally biased region" description="Low complexity" evidence="1">
    <location>
        <begin position="703"/>
        <end position="712"/>
    </location>
</feature>